<dbReference type="InterPro" id="IPR036855">
    <property type="entry name" value="Znf_CCCH_sf"/>
</dbReference>
<feature type="domain" description="C3H1-type" evidence="7">
    <location>
        <begin position="91"/>
        <end position="119"/>
    </location>
</feature>
<dbReference type="PANTHER" id="PTHR12506:SF50">
    <property type="entry name" value="ZINC FINGER CCCH DOMAIN-CONTAINING PROTEIN 26"/>
    <property type="match status" value="1"/>
</dbReference>
<keyword evidence="3 5" id="KW-0862">Zinc</keyword>
<organism evidence="8 9">
    <name type="scientific">Salix suchowensis</name>
    <dbReference type="NCBI Taxonomy" id="1278906"/>
    <lineage>
        <taxon>Eukaryota</taxon>
        <taxon>Viridiplantae</taxon>
        <taxon>Streptophyta</taxon>
        <taxon>Embryophyta</taxon>
        <taxon>Tracheophyta</taxon>
        <taxon>Spermatophyta</taxon>
        <taxon>Magnoliopsida</taxon>
        <taxon>eudicotyledons</taxon>
        <taxon>Gunneridae</taxon>
        <taxon>Pentapetalae</taxon>
        <taxon>rosids</taxon>
        <taxon>fabids</taxon>
        <taxon>Malpighiales</taxon>
        <taxon>Salicaceae</taxon>
        <taxon>Saliceae</taxon>
        <taxon>Salix</taxon>
    </lineage>
</organism>
<feature type="domain" description="C3H1-type" evidence="7">
    <location>
        <begin position="49"/>
        <end position="77"/>
    </location>
</feature>
<evidence type="ECO:0000259" key="7">
    <source>
        <dbReference type="PROSITE" id="PS50103"/>
    </source>
</evidence>
<proteinExistence type="predicted"/>
<dbReference type="PANTHER" id="PTHR12506">
    <property type="entry name" value="PROTEIN PHOSPHATASE RELATED"/>
    <property type="match status" value="1"/>
</dbReference>
<sequence>MPDHNNRQVKSNAVSNQSAENIEEAIWRLKIHDHQEQGGMAQSSPYPDRPGAPDCGYYLRTGLCGYGSNCRFNHPVYAALGAQLREELPERVGQPDCGYYLKTGTCKYGSTCKYHHPRDRNGAGPVSFNMLGLPMRQDEKSCPYYMRTRSCKFGVACKFHHPQPASFGTGLSLAGAAAFGSTGSPIVPSPGLPYVGGLPTWSLPRAPPYMSGTNLQGPQAYMPVVVSPSPGIVPVPGWNTYVVSSSSQTVILIGKLEPSVLFHQPYSPGETWSTRMPAFYEYRDLQYGSDCKYHHPYERIAQLVANTTAPFGLPSRPGQAVCPDYSMYGICKFGPTCRYDHPSPAYPYNYSLSLPSLSILDSALITYPRMAQAAPVSLSKLPDLIHNPAGVNYNRHQNPDTSTKISDDPTEQAGSPPPHSSQASSEPSHD</sequence>
<dbReference type="InterPro" id="IPR050974">
    <property type="entry name" value="Plant_ZF_CCCH"/>
</dbReference>
<dbReference type="SUPFAM" id="SSF90229">
    <property type="entry name" value="CCCH zinc finger"/>
    <property type="match status" value="4"/>
</dbReference>
<evidence type="ECO:0000256" key="2">
    <source>
        <dbReference type="ARBA" id="ARBA00022771"/>
    </source>
</evidence>
<feature type="region of interest" description="Disordered" evidence="6">
    <location>
        <begin position="389"/>
        <end position="430"/>
    </location>
</feature>
<reference evidence="8" key="2">
    <citation type="journal article" date="2023" name="Int. J. Mol. Sci.">
        <title>De Novo Assembly and Annotation of 11 Diverse Shrub Willow (Salix) Genomes Reveals Novel Gene Organization in Sex-Linked Regions.</title>
        <authorList>
            <person name="Hyden B."/>
            <person name="Feng K."/>
            <person name="Yates T.B."/>
            <person name="Jawdy S."/>
            <person name="Cereghino C."/>
            <person name="Smart L.B."/>
            <person name="Muchero W."/>
        </authorList>
    </citation>
    <scope>NUCLEOTIDE SEQUENCE</scope>
    <source>
        <tissue evidence="8">Shoot tip</tissue>
    </source>
</reference>
<keyword evidence="9" id="KW-1185">Reference proteome</keyword>
<evidence type="ECO:0000256" key="6">
    <source>
        <dbReference type="SAM" id="MobiDB-lite"/>
    </source>
</evidence>
<feature type="zinc finger region" description="C3H1-type" evidence="5">
    <location>
        <begin position="49"/>
        <end position="77"/>
    </location>
</feature>
<feature type="compositionally biased region" description="Polar residues" evidence="6">
    <location>
        <begin position="420"/>
        <end position="430"/>
    </location>
</feature>
<evidence type="ECO:0000256" key="1">
    <source>
        <dbReference type="ARBA" id="ARBA00022723"/>
    </source>
</evidence>
<dbReference type="InterPro" id="IPR000571">
    <property type="entry name" value="Znf_CCCH"/>
</dbReference>
<dbReference type="Proteomes" id="UP001141253">
    <property type="component" value="Chromosome 14"/>
</dbReference>
<comment type="caution">
    <text evidence="8">The sequence shown here is derived from an EMBL/GenBank/DDBJ whole genome shotgun (WGS) entry which is preliminary data.</text>
</comment>
<keyword evidence="2 5" id="KW-0863">Zinc-finger</keyword>
<evidence type="ECO:0000313" key="8">
    <source>
        <dbReference type="EMBL" id="KAJ6329462.1"/>
    </source>
</evidence>
<feature type="zinc finger region" description="C3H1-type" evidence="5">
    <location>
        <begin position="316"/>
        <end position="344"/>
    </location>
</feature>
<evidence type="ECO:0000313" key="9">
    <source>
        <dbReference type="Proteomes" id="UP001141253"/>
    </source>
</evidence>
<evidence type="ECO:0000256" key="3">
    <source>
        <dbReference type="ARBA" id="ARBA00022833"/>
    </source>
</evidence>
<evidence type="ECO:0000256" key="4">
    <source>
        <dbReference type="ARBA" id="ARBA00023125"/>
    </source>
</evidence>
<feature type="domain" description="C3H1-type" evidence="7">
    <location>
        <begin position="136"/>
        <end position="164"/>
    </location>
</feature>
<keyword evidence="4" id="KW-0238">DNA-binding</keyword>
<keyword evidence="1 5" id="KW-0479">Metal-binding</keyword>
<dbReference type="Gene3D" id="4.10.1000.10">
    <property type="entry name" value="Zinc finger, CCCH-type"/>
    <property type="match status" value="2"/>
</dbReference>
<feature type="domain" description="C3H1-type" evidence="7">
    <location>
        <begin position="316"/>
        <end position="344"/>
    </location>
</feature>
<gene>
    <name evidence="8" type="ORF">OIU77_011023</name>
</gene>
<dbReference type="EMBL" id="JAPFFI010000022">
    <property type="protein sequence ID" value="KAJ6329462.1"/>
    <property type="molecule type" value="Genomic_DNA"/>
</dbReference>
<feature type="zinc finger region" description="C3H1-type" evidence="5">
    <location>
        <begin position="136"/>
        <end position="164"/>
    </location>
</feature>
<feature type="compositionally biased region" description="Polar residues" evidence="6">
    <location>
        <begin position="394"/>
        <end position="404"/>
    </location>
</feature>
<name>A0ABQ9AC87_9ROSI</name>
<dbReference type="Gene3D" id="2.30.30.1190">
    <property type="match status" value="1"/>
</dbReference>
<dbReference type="Pfam" id="PF00642">
    <property type="entry name" value="zf-CCCH"/>
    <property type="match status" value="4"/>
</dbReference>
<dbReference type="PROSITE" id="PS50103">
    <property type="entry name" value="ZF_C3H1"/>
    <property type="match status" value="4"/>
</dbReference>
<feature type="zinc finger region" description="C3H1-type" evidence="5">
    <location>
        <begin position="91"/>
        <end position="119"/>
    </location>
</feature>
<protein>
    <recommendedName>
        <fullName evidence="7">C3H1-type domain-containing protein</fullName>
    </recommendedName>
</protein>
<accession>A0ABQ9AC87</accession>
<evidence type="ECO:0000256" key="5">
    <source>
        <dbReference type="PROSITE-ProRule" id="PRU00723"/>
    </source>
</evidence>
<reference evidence="8" key="1">
    <citation type="submission" date="2022-10" db="EMBL/GenBank/DDBJ databases">
        <authorList>
            <person name="Hyden B.L."/>
            <person name="Feng K."/>
            <person name="Yates T."/>
            <person name="Jawdy S."/>
            <person name="Smart L.B."/>
            <person name="Muchero W."/>
        </authorList>
    </citation>
    <scope>NUCLEOTIDE SEQUENCE</scope>
    <source>
        <tissue evidence="8">Shoot tip</tissue>
    </source>
</reference>
<dbReference type="SMART" id="SM00356">
    <property type="entry name" value="ZnF_C3H1"/>
    <property type="match status" value="5"/>
</dbReference>